<protein>
    <submittedName>
        <fullName evidence="1">Uncharacterized protein</fullName>
    </submittedName>
</protein>
<proteinExistence type="predicted"/>
<reference evidence="1" key="2">
    <citation type="journal article" date="2015" name="Fish Shellfish Immunol.">
        <title>Early steps in the European eel (Anguilla anguilla)-Vibrio vulnificus interaction in the gills: Role of the RtxA13 toxin.</title>
        <authorList>
            <person name="Callol A."/>
            <person name="Pajuelo D."/>
            <person name="Ebbesson L."/>
            <person name="Teles M."/>
            <person name="MacKenzie S."/>
            <person name="Amaro C."/>
        </authorList>
    </citation>
    <scope>NUCLEOTIDE SEQUENCE</scope>
</reference>
<dbReference type="EMBL" id="GBXM01081639">
    <property type="protein sequence ID" value="JAH26938.1"/>
    <property type="molecule type" value="Transcribed_RNA"/>
</dbReference>
<organism evidence="1">
    <name type="scientific">Anguilla anguilla</name>
    <name type="common">European freshwater eel</name>
    <name type="synonym">Muraena anguilla</name>
    <dbReference type="NCBI Taxonomy" id="7936"/>
    <lineage>
        <taxon>Eukaryota</taxon>
        <taxon>Metazoa</taxon>
        <taxon>Chordata</taxon>
        <taxon>Craniata</taxon>
        <taxon>Vertebrata</taxon>
        <taxon>Euteleostomi</taxon>
        <taxon>Actinopterygii</taxon>
        <taxon>Neopterygii</taxon>
        <taxon>Teleostei</taxon>
        <taxon>Anguilliformes</taxon>
        <taxon>Anguillidae</taxon>
        <taxon>Anguilla</taxon>
    </lineage>
</organism>
<accession>A0A0E9RF25</accession>
<evidence type="ECO:0000313" key="1">
    <source>
        <dbReference type="EMBL" id="JAH26938.1"/>
    </source>
</evidence>
<name>A0A0E9RF25_ANGAN</name>
<reference evidence="1" key="1">
    <citation type="submission" date="2014-11" db="EMBL/GenBank/DDBJ databases">
        <authorList>
            <person name="Amaro Gonzalez C."/>
        </authorList>
    </citation>
    <scope>NUCLEOTIDE SEQUENCE</scope>
</reference>
<dbReference type="AlphaFoldDB" id="A0A0E9RF25"/>
<sequence length="59" mass="6632">MRTSTAIGPEGRICRAWERGWGLADRSDSKLGNKAKSCVFLFCFDFNGQPKEKLLAHTE</sequence>